<organism evidence="2 3">
    <name type="scientific">Lupinus luteus</name>
    <name type="common">European yellow lupine</name>
    <dbReference type="NCBI Taxonomy" id="3873"/>
    <lineage>
        <taxon>Eukaryota</taxon>
        <taxon>Viridiplantae</taxon>
        <taxon>Streptophyta</taxon>
        <taxon>Embryophyta</taxon>
        <taxon>Tracheophyta</taxon>
        <taxon>Spermatophyta</taxon>
        <taxon>Magnoliopsida</taxon>
        <taxon>eudicotyledons</taxon>
        <taxon>Gunneridae</taxon>
        <taxon>Pentapetalae</taxon>
        <taxon>rosids</taxon>
        <taxon>fabids</taxon>
        <taxon>Fabales</taxon>
        <taxon>Fabaceae</taxon>
        <taxon>Papilionoideae</taxon>
        <taxon>50 kb inversion clade</taxon>
        <taxon>genistoids sensu lato</taxon>
        <taxon>core genistoids</taxon>
        <taxon>Genisteae</taxon>
        <taxon>Lupinus</taxon>
    </lineage>
</organism>
<name>A0AAV1XAM7_LUPLU</name>
<dbReference type="Proteomes" id="UP001497480">
    <property type="component" value="Unassembled WGS sequence"/>
</dbReference>
<accession>A0AAV1XAM7</accession>
<dbReference type="AlphaFoldDB" id="A0AAV1XAM7"/>
<evidence type="ECO:0000313" key="2">
    <source>
        <dbReference type="EMBL" id="CAL0318784.1"/>
    </source>
</evidence>
<sequence length="81" mass="8794">MGKSLTMMGFFVLFLVLASGLNVKSEYEPLENVVGKPCTSNEDCGGCPSCEVDCLKPCCLCLRGQCKCNNRGGLHKLNFIE</sequence>
<comment type="caution">
    <text evidence="2">The sequence shown here is derived from an EMBL/GenBank/DDBJ whole genome shotgun (WGS) entry which is preliminary data.</text>
</comment>
<protein>
    <submittedName>
        <fullName evidence="2">Uncharacterized protein</fullName>
    </submittedName>
</protein>
<gene>
    <name evidence="2" type="ORF">LLUT_LOCUS19844</name>
</gene>
<keyword evidence="1" id="KW-0732">Signal</keyword>
<feature type="signal peptide" evidence="1">
    <location>
        <begin position="1"/>
        <end position="20"/>
    </location>
</feature>
<evidence type="ECO:0000313" key="3">
    <source>
        <dbReference type="Proteomes" id="UP001497480"/>
    </source>
</evidence>
<evidence type="ECO:0000256" key="1">
    <source>
        <dbReference type="SAM" id="SignalP"/>
    </source>
</evidence>
<dbReference type="EMBL" id="CAXHTB010000013">
    <property type="protein sequence ID" value="CAL0318784.1"/>
    <property type="molecule type" value="Genomic_DNA"/>
</dbReference>
<feature type="chain" id="PRO_5043527849" evidence="1">
    <location>
        <begin position="21"/>
        <end position="81"/>
    </location>
</feature>
<reference evidence="2 3" key="1">
    <citation type="submission" date="2024-03" db="EMBL/GenBank/DDBJ databases">
        <authorList>
            <person name="Martinez-Hernandez J."/>
        </authorList>
    </citation>
    <scope>NUCLEOTIDE SEQUENCE [LARGE SCALE GENOMIC DNA]</scope>
</reference>
<proteinExistence type="predicted"/>
<keyword evidence="3" id="KW-1185">Reference proteome</keyword>